<feature type="compositionally biased region" description="Basic and acidic residues" evidence="1">
    <location>
        <begin position="121"/>
        <end position="136"/>
    </location>
</feature>
<dbReference type="InterPro" id="IPR025563">
    <property type="entry name" value="DUF4286"/>
</dbReference>
<evidence type="ECO:0000256" key="1">
    <source>
        <dbReference type="SAM" id="MobiDB-lite"/>
    </source>
</evidence>
<reference evidence="2" key="1">
    <citation type="submission" date="2015-10" db="EMBL/GenBank/DDBJ databases">
        <authorList>
            <person name="Gilbert D.G."/>
        </authorList>
    </citation>
    <scope>NUCLEOTIDE SEQUENCE</scope>
</reference>
<protein>
    <recommendedName>
        <fullName evidence="3">DUF4286 domain-containing protein</fullName>
    </recommendedName>
</protein>
<dbReference type="Pfam" id="PF14114">
    <property type="entry name" value="DUF4286"/>
    <property type="match status" value="1"/>
</dbReference>
<sequence length="136" mass="15716">MAQNNGNAPSQHIGNTVLVVTMEVDAEDEEEFNKWYNEQHLPERMAIPGYVSARRFKLEDGNNALKYLCIWEMEDGSPLQSEIYKDQNAHPTELYLRVNETIKARTRGLYHQIYPEPGTSFEDRSGFHGERLPAYP</sequence>
<dbReference type="AlphaFoldDB" id="A0A160V902"/>
<dbReference type="EMBL" id="FAXA01000260">
    <property type="protein sequence ID" value="CUV02442.1"/>
    <property type="molecule type" value="Genomic_DNA"/>
</dbReference>
<accession>A0A160V902</accession>
<dbReference type="InterPro" id="IPR011008">
    <property type="entry name" value="Dimeric_a/b-barrel"/>
</dbReference>
<evidence type="ECO:0008006" key="3">
    <source>
        <dbReference type="Google" id="ProtNLM"/>
    </source>
</evidence>
<gene>
    <name evidence="2" type="ORF">MGWOODY_Clf1807</name>
</gene>
<name>A0A160V902_9ZZZZ</name>
<organism evidence="2">
    <name type="scientific">hydrothermal vent metagenome</name>
    <dbReference type="NCBI Taxonomy" id="652676"/>
    <lineage>
        <taxon>unclassified sequences</taxon>
        <taxon>metagenomes</taxon>
        <taxon>ecological metagenomes</taxon>
    </lineage>
</organism>
<feature type="region of interest" description="Disordered" evidence="1">
    <location>
        <begin position="115"/>
        <end position="136"/>
    </location>
</feature>
<proteinExistence type="predicted"/>
<evidence type="ECO:0000313" key="2">
    <source>
        <dbReference type="EMBL" id="CUV02442.1"/>
    </source>
</evidence>
<dbReference type="SUPFAM" id="SSF54909">
    <property type="entry name" value="Dimeric alpha+beta barrel"/>
    <property type="match status" value="1"/>
</dbReference>